<evidence type="ECO:0000313" key="5">
    <source>
        <dbReference type="Proteomes" id="UP001200470"/>
    </source>
</evidence>
<dbReference type="Proteomes" id="UP001200470">
    <property type="component" value="Unassembled WGS sequence"/>
</dbReference>
<evidence type="ECO:0000313" key="4">
    <source>
        <dbReference type="EMBL" id="MCF2563686.1"/>
    </source>
</evidence>
<dbReference type="Pfam" id="PF14559">
    <property type="entry name" value="TPR_19"/>
    <property type="match status" value="1"/>
</dbReference>
<evidence type="ECO:0000256" key="2">
    <source>
        <dbReference type="ARBA" id="ARBA00022803"/>
    </source>
</evidence>
<dbReference type="InterPro" id="IPR019734">
    <property type="entry name" value="TPR_rpt"/>
</dbReference>
<keyword evidence="2" id="KW-0802">TPR repeat</keyword>
<dbReference type="SMART" id="SM00028">
    <property type="entry name" value="TPR"/>
    <property type="match status" value="4"/>
</dbReference>
<gene>
    <name evidence="4" type="ORF">I6E12_06125</name>
</gene>
<dbReference type="SUPFAM" id="SSF48452">
    <property type="entry name" value="TPR-like"/>
    <property type="match status" value="1"/>
</dbReference>
<keyword evidence="5" id="KW-1185">Reference proteome</keyword>
<evidence type="ECO:0000256" key="3">
    <source>
        <dbReference type="SAM" id="SignalP"/>
    </source>
</evidence>
<keyword evidence="3" id="KW-0732">Signal</keyword>
<organism evidence="4 5">
    <name type="scientific">Xylanibacter brevis</name>
    <dbReference type="NCBI Taxonomy" id="83231"/>
    <lineage>
        <taxon>Bacteria</taxon>
        <taxon>Pseudomonadati</taxon>
        <taxon>Bacteroidota</taxon>
        <taxon>Bacteroidia</taxon>
        <taxon>Bacteroidales</taxon>
        <taxon>Prevotellaceae</taxon>
        <taxon>Xylanibacter</taxon>
    </lineage>
</organism>
<feature type="signal peptide" evidence="3">
    <location>
        <begin position="1"/>
        <end position="24"/>
    </location>
</feature>
<accession>A0ABS9CFB3</accession>
<comment type="caution">
    <text evidence="4">The sequence shown here is derived from an EMBL/GenBank/DDBJ whole genome shotgun (WGS) entry which is preliminary data.</text>
</comment>
<dbReference type="PANTHER" id="PTHR44858:SF1">
    <property type="entry name" value="UDP-N-ACETYLGLUCOSAMINE--PEPTIDE N-ACETYLGLUCOSAMINYLTRANSFERASE SPINDLY-RELATED"/>
    <property type="match status" value="1"/>
</dbReference>
<protein>
    <submittedName>
        <fullName evidence="4">Tetratricopeptide repeat protein</fullName>
    </submittedName>
</protein>
<dbReference type="Gene3D" id="1.25.40.10">
    <property type="entry name" value="Tetratricopeptide repeat domain"/>
    <property type="match status" value="2"/>
</dbReference>
<dbReference type="PANTHER" id="PTHR44858">
    <property type="entry name" value="TETRATRICOPEPTIDE REPEAT PROTEIN 6"/>
    <property type="match status" value="1"/>
</dbReference>
<dbReference type="InterPro" id="IPR050498">
    <property type="entry name" value="Ycf3"/>
</dbReference>
<proteinExistence type="predicted"/>
<reference evidence="4 5" key="1">
    <citation type="submission" date="2020-12" db="EMBL/GenBank/DDBJ databases">
        <title>Whole genome sequences of gut porcine anaerobes.</title>
        <authorList>
            <person name="Kubasova T."/>
            <person name="Jahodarova E."/>
            <person name="Rychlik I."/>
        </authorList>
    </citation>
    <scope>NUCLEOTIDE SEQUENCE [LARGE SCALE GENOMIC DNA]</scope>
    <source>
        <strain evidence="4 5">An925</strain>
    </source>
</reference>
<feature type="chain" id="PRO_5045679942" evidence="3">
    <location>
        <begin position="25"/>
        <end position="234"/>
    </location>
</feature>
<sequence length="234" mass="27392">MDCRLYQKSLIITLLMICSSVTFSQTNNQQWRDSLNSLNRKIELSPYNTDLHLRKAAVNLELQQWEYAVDEYTLILRYESKNLSALYYRAYAYMHLRRYDLAKNDYETVLANVPTNKEARLGLAYMFQSSGRRKEALEQLNIVVEQHPEDPEVYVARASYEAELKLYEIALYDWEEAIKRKPANIDYALSYIDLLIISGKNNRAKTELDKLSGRGVATSLLHPFYNRLKKAKNK</sequence>
<dbReference type="EMBL" id="JADYTN010000010">
    <property type="protein sequence ID" value="MCF2563686.1"/>
    <property type="molecule type" value="Genomic_DNA"/>
</dbReference>
<dbReference type="RefSeq" id="WP_094436211.1">
    <property type="nucleotide sequence ID" value="NZ_JADYTN010000010.1"/>
</dbReference>
<keyword evidence="1" id="KW-0677">Repeat</keyword>
<dbReference type="InterPro" id="IPR011990">
    <property type="entry name" value="TPR-like_helical_dom_sf"/>
</dbReference>
<name>A0ABS9CFB3_9BACT</name>
<evidence type="ECO:0000256" key="1">
    <source>
        <dbReference type="ARBA" id="ARBA00022737"/>
    </source>
</evidence>